<protein>
    <submittedName>
        <fullName evidence="8">Lipopolysaccharide biosynthesis protein</fullName>
    </submittedName>
</protein>
<dbReference type="GO" id="GO:0005886">
    <property type="term" value="C:plasma membrane"/>
    <property type="evidence" value="ECO:0007669"/>
    <property type="project" value="UniProtKB-SubCell"/>
</dbReference>
<feature type="transmembrane region" description="Helical" evidence="6">
    <location>
        <begin position="378"/>
        <end position="398"/>
    </location>
</feature>
<evidence type="ECO:0000256" key="5">
    <source>
        <dbReference type="ARBA" id="ARBA00023136"/>
    </source>
</evidence>
<dbReference type="RefSeq" id="WP_146375569.1">
    <property type="nucleotide sequence ID" value="NZ_DAWDTF010000049.1"/>
</dbReference>
<dbReference type="InterPro" id="IPR050833">
    <property type="entry name" value="Poly_Biosynth_Transport"/>
</dbReference>
<comment type="caution">
    <text evidence="8">The sequence shown here is derived from an EMBL/GenBank/DDBJ whole genome shotgun (WGS) entry which is preliminary data.</text>
</comment>
<feature type="transmembrane region" description="Helical" evidence="6">
    <location>
        <begin position="88"/>
        <end position="116"/>
    </location>
</feature>
<evidence type="ECO:0000256" key="3">
    <source>
        <dbReference type="ARBA" id="ARBA00022692"/>
    </source>
</evidence>
<feature type="transmembrane region" description="Helical" evidence="6">
    <location>
        <begin position="345"/>
        <end position="366"/>
    </location>
</feature>
<dbReference type="Proteomes" id="UP000315827">
    <property type="component" value="Unassembled WGS sequence"/>
</dbReference>
<organism evidence="8 9">
    <name type="scientific">Parabacteroides distasonis</name>
    <dbReference type="NCBI Taxonomy" id="823"/>
    <lineage>
        <taxon>Bacteria</taxon>
        <taxon>Pseudomonadati</taxon>
        <taxon>Bacteroidota</taxon>
        <taxon>Bacteroidia</taxon>
        <taxon>Bacteroidales</taxon>
        <taxon>Tannerellaceae</taxon>
        <taxon>Parabacteroides</taxon>
    </lineage>
</organism>
<evidence type="ECO:0000313" key="8">
    <source>
        <dbReference type="EMBL" id="TWV61272.1"/>
    </source>
</evidence>
<dbReference type="PANTHER" id="PTHR30250">
    <property type="entry name" value="PST FAMILY PREDICTED COLANIC ACID TRANSPORTER"/>
    <property type="match status" value="1"/>
</dbReference>
<sequence length="524" mass="60027">MSNVGENSKRIAKNTLLLYFRMLFMMVISLYTSRVILSVLGIEDYGIYNVVAGVVAMFGFLNSAMTVGTQRYLTFELGKEDYCQLQKVFSTSILIHFFISVLIIIFAETIGLWFLYEKMIFPTNRIDATLWVYQSSVLSLVVMVLSVPYNAMIVAHERMNVYAYISVLEVITKLLIVYLLQVGNLDKLKLYAVLMFIVQLCIRFVYGFYCTHHFREARYMWFWDSKLFKNMLGFSGWNLWGNCAAMFFTQGLNILLNIFFGPVVNAARGVAVQVQGAVAQFSSNFQIALNPQITKSYAKKDFVYMHDLIFKSSKFTFFLLLFLSLPIMIRTEFILIFWLNIVPDYSIAFLRLILCVTIIDAVANPLMISASATGNVKLYQSVIGGVLLLILPISYLVLKLGGNPASVFVVHLCVCVIAFIIRLFIIRSMIHLSLRDYCQQVILRCLLVLLISIILPLVLNVLLNDTILSFFIICLACVFSILFSVYYIGLTVSERIFLKKRISAFLLYHKDVWKSFDRKYGLKK</sequence>
<feature type="transmembrane region" description="Helical" evidence="6">
    <location>
        <begin position="161"/>
        <end position="182"/>
    </location>
</feature>
<keyword evidence="4 6" id="KW-1133">Transmembrane helix</keyword>
<feature type="transmembrane region" description="Helical" evidence="6">
    <location>
        <begin position="46"/>
        <end position="67"/>
    </location>
</feature>
<evidence type="ECO:0000313" key="9">
    <source>
        <dbReference type="Proteomes" id="UP000315827"/>
    </source>
</evidence>
<keyword evidence="2" id="KW-1003">Cell membrane</keyword>
<feature type="transmembrane region" description="Helical" evidence="6">
    <location>
        <begin position="404"/>
        <end position="425"/>
    </location>
</feature>
<dbReference type="PANTHER" id="PTHR30250:SF26">
    <property type="entry name" value="PSMA PROTEIN"/>
    <property type="match status" value="1"/>
</dbReference>
<proteinExistence type="predicted"/>
<dbReference type="EMBL" id="VOHW01000006">
    <property type="protein sequence ID" value="TWV61272.1"/>
    <property type="molecule type" value="Genomic_DNA"/>
</dbReference>
<keyword evidence="3 6" id="KW-0812">Transmembrane</keyword>
<feature type="transmembrane region" description="Helical" evidence="6">
    <location>
        <begin position="468"/>
        <end position="492"/>
    </location>
</feature>
<evidence type="ECO:0000256" key="1">
    <source>
        <dbReference type="ARBA" id="ARBA00004651"/>
    </source>
</evidence>
<keyword evidence="5 6" id="KW-0472">Membrane</keyword>
<feature type="transmembrane region" description="Helical" evidence="6">
    <location>
        <begin position="315"/>
        <end position="339"/>
    </location>
</feature>
<name>A0A5C6KD51_PARDI</name>
<evidence type="ECO:0000256" key="2">
    <source>
        <dbReference type="ARBA" id="ARBA00022475"/>
    </source>
</evidence>
<dbReference type="AlphaFoldDB" id="A0A5C6KD51"/>
<feature type="transmembrane region" description="Helical" evidence="6">
    <location>
        <begin position="128"/>
        <end position="149"/>
    </location>
</feature>
<gene>
    <name evidence="8" type="ORF">FSA05_11550</name>
    <name evidence="7" type="ORF">LI194_09355</name>
</gene>
<dbReference type="Proteomes" id="UP001198806">
    <property type="component" value="Unassembled WGS sequence"/>
</dbReference>
<evidence type="ECO:0000313" key="7">
    <source>
        <dbReference type="EMBL" id="MCB6517999.1"/>
    </source>
</evidence>
<comment type="subcellular location">
    <subcellularLocation>
        <location evidence="1">Cell membrane</location>
        <topology evidence="1">Multi-pass membrane protein</topology>
    </subcellularLocation>
</comment>
<reference evidence="7" key="2">
    <citation type="submission" date="2021-10" db="EMBL/GenBank/DDBJ databases">
        <title>Collection of gut derived symbiotic bacterial strains cultured from healthy donors.</title>
        <authorList>
            <person name="Lin H."/>
            <person name="Littmann E."/>
            <person name="Kohout C."/>
            <person name="Pamer E.G."/>
        </authorList>
    </citation>
    <scope>NUCLEOTIDE SEQUENCE</scope>
    <source>
        <strain evidence="7">DFI.2.94</strain>
    </source>
</reference>
<accession>A0A5C6KD51</accession>
<feature type="transmembrane region" description="Helical" evidence="6">
    <location>
        <begin position="188"/>
        <end position="209"/>
    </location>
</feature>
<feature type="transmembrane region" description="Helical" evidence="6">
    <location>
        <begin position="18"/>
        <end position="40"/>
    </location>
</feature>
<feature type="transmembrane region" description="Helical" evidence="6">
    <location>
        <begin position="441"/>
        <end position="462"/>
    </location>
</feature>
<reference evidence="8 9" key="1">
    <citation type="submission" date="2019-07" db="EMBL/GenBank/DDBJ databases">
        <title>Genome sequencing of Parabacteroides distasonis iSURF_7.</title>
        <authorList>
            <person name="Degefu H.N."/>
            <person name="Ruoff K.L."/>
            <person name="Price C.E."/>
            <person name="Valls R.A."/>
            <person name="O'Toole G.A."/>
        </authorList>
    </citation>
    <scope>NUCLEOTIDE SEQUENCE [LARGE SCALE GENOMIC DNA]</scope>
    <source>
        <strain evidence="8 9">CFPLTA003_1B</strain>
    </source>
</reference>
<evidence type="ECO:0000256" key="6">
    <source>
        <dbReference type="SAM" id="Phobius"/>
    </source>
</evidence>
<dbReference type="EMBL" id="JAJCNI010000009">
    <property type="protein sequence ID" value="MCB6517999.1"/>
    <property type="molecule type" value="Genomic_DNA"/>
</dbReference>
<evidence type="ECO:0000256" key="4">
    <source>
        <dbReference type="ARBA" id="ARBA00022989"/>
    </source>
</evidence>